<proteinExistence type="predicted"/>
<keyword evidence="4" id="KW-1185">Reference proteome</keyword>
<feature type="transmembrane region" description="Helical" evidence="2">
    <location>
        <begin position="143"/>
        <end position="162"/>
    </location>
</feature>
<dbReference type="EMBL" id="JAYWIO010000005">
    <property type="protein sequence ID" value="KAK7260812.1"/>
    <property type="molecule type" value="Genomic_DNA"/>
</dbReference>
<accession>A0AAN9I066</accession>
<evidence type="ECO:0000256" key="2">
    <source>
        <dbReference type="SAM" id="Phobius"/>
    </source>
</evidence>
<evidence type="ECO:0000313" key="3">
    <source>
        <dbReference type="EMBL" id="KAK7260812.1"/>
    </source>
</evidence>
<sequence length="215" mass="24220">MESACENILEAILEEEEEDVDFDDNDDVEMIDVEAGELVEDHDSVNVSSQTTASAECNEINIDEAGKKPESNNKKKKRNKKKKKRNKGSGPNGPINIDRFVLDTCRRLKEKKNIHGIHSYWLPRGFCIKRYHQRADFPSPMHLVLLFLILIVIQIPVVFGGIPPGNGSLHRAQLLELSLFSDLSYISHLNSSWLIFIPEASLLPPILCLSFDVPG</sequence>
<keyword evidence="2" id="KW-0472">Membrane</keyword>
<keyword evidence="2" id="KW-1133">Transmembrane helix</keyword>
<evidence type="ECO:0000313" key="4">
    <source>
        <dbReference type="Proteomes" id="UP001372338"/>
    </source>
</evidence>
<feature type="compositionally biased region" description="Basic and acidic residues" evidence="1">
    <location>
        <begin position="64"/>
        <end position="73"/>
    </location>
</feature>
<feature type="compositionally biased region" description="Basic residues" evidence="1">
    <location>
        <begin position="74"/>
        <end position="87"/>
    </location>
</feature>
<protein>
    <submittedName>
        <fullName evidence="3">Uncharacterized protein</fullName>
    </submittedName>
</protein>
<gene>
    <name evidence="3" type="ORF">RIF29_27110</name>
</gene>
<evidence type="ECO:0000256" key="1">
    <source>
        <dbReference type="SAM" id="MobiDB-lite"/>
    </source>
</evidence>
<organism evidence="3 4">
    <name type="scientific">Crotalaria pallida</name>
    <name type="common">Smooth rattlebox</name>
    <name type="synonym">Crotalaria striata</name>
    <dbReference type="NCBI Taxonomy" id="3830"/>
    <lineage>
        <taxon>Eukaryota</taxon>
        <taxon>Viridiplantae</taxon>
        <taxon>Streptophyta</taxon>
        <taxon>Embryophyta</taxon>
        <taxon>Tracheophyta</taxon>
        <taxon>Spermatophyta</taxon>
        <taxon>Magnoliopsida</taxon>
        <taxon>eudicotyledons</taxon>
        <taxon>Gunneridae</taxon>
        <taxon>Pentapetalae</taxon>
        <taxon>rosids</taxon>
        <taxon>fabids</taxon>
        <taxon>Fabales</taxon>
        <taxon>Fabaceae</taxon>
        <taxon>Papilionoideae</taxon>
        <taxon>50 kb inversion clade</taxon>
        <taxon>genistoids sensu lato</taxon>
        <taxon>core genistoids</taxon>
        <taxon>Crotalarieae</taxon>
        <taxon>Crotalaria</taxon>
    </lineage>
</organism>
<comment type="caution">
    <text evidence="3">The sequence shown here is derived from an EMBL/GenBank/DDBJ whole genome shotgun (WGS) entry which is preliminary data.</text>
</comment>
<feature type="region of interest" description="Disordered" evidence="1">
    <location>
        <begin position="39"/>
        <end position="95"/>
    </location>
</feature>
<reference evidence="3 4" key="1">
    <citation type="submission" date="2024-01" db="EMBL/GenBank/DDBJ databases">
        <title>The genomes of 5 underutilized Papilionoideae crops provide insights into root nodulation and disease resistanc.</title>
        <authorList>
            <person name="Yuan L."/>
        </authorList>
    </citation>
    <scope>NUCLEOTIDE SEQUENCE [LARGE SCALE GENOMIC DNA]</scope>
    <source>
        <strain evidence="3">ZHUSHIDOU_FW_LH</strain>
        <tissue evidence="3">Leaf</tissue>
    </source>
</reference>
<feature type="compositionally biased region" description="Polar residues" evidence="1">
    <location>
        <begin position="45"/>
        <end position="55"/>
    </location>
</feature>
<dbReference type="Proteomes" id="UP001372338">
    <property type="component" value="Unassembled WGS sequence"/>
</dbReference>
<keyword evidence="2" id="KW-0812">Transmembrane</keyword>
<dbReference type="AlphaFoldDB" id="A0AAN9I066"/>
<name>A0AAN9I066_CROPI</name>